<organism evidence="1">
    <name type="scientific">marine sediment metagenome</name>
    <dbReference type="NCBI Taxonomy" id="412755"/>
    <lineage>
        <taxon>unclassified sequences</taxon>
        <taxon>metagenomes</taxon>
        <taxon>ecological metagenomes</taxon>
    </lineage>
</organism>
<name>X1CWR3_9ZZZZ</name>
<gene>
    <name evidence="1" type="ORF">S01H4_56232</name>
</gene>
<protein>
    <submittedName>
        <fullName evidence="1">Uncharacterized protein</fullName>
    </submittedName>
</protein>
<dbReference type="AlphaFoldDB" id="X1CWR3"/>
<accession>X1CWR3</accession>
<comment type="caution">
    <text evidence="1">The sequence shown here is derived from an EMBL/GenBank/DDBJ whole genome shotgun (WGS) entry which is preliminary data.</text>
</comment>
<reference evidence="1" key="1">
    <citation type="journal article" date="2014" name="Front. Microbiol.">
        <title>High frequency of phylogenetically diverse reductive dehalogenase-homologous genes in deep subseafloor sedimentary metagenomes.</title>
        <authorList>
            <person name="Kawai M."/>
            <person name="Futagami T."/>
            <person name="Toyoda A."/>
            <person name="Takaki Y."/>
            <person name="Nishi S."/>
            <person name="Hori S."/>
            <person name="Arai W."/>
            <person name="Tsubouchi T."/>
            <person name="Morono Y."/>
            <person name="Uchiyama I."/>
            <person name="Ito T."/>
            <person name="Fujiyama A."/>
            <person name="Inagaki F."/>
            <person name="Takami H."/>
        </authorList>
    </citation>
    <scope>NUCLEOTIDE SEQUENCE</scope>
    <source>
        <strain evidence="1">Expedition CK06-06</strain>
    </source>
</reference>
<feature type="non-terminal residue" evidence="1">
    <location>
        <position position="1"/>
    </location>
</feature>
<proteinExistence type="predicted"/>
<dbReference type="EMBL" id="BART01032563">
    <property type="protein sequence ID" value="GAH12282.1"/>
    <property type="molecule type" value="Genomic_DNA"/>
</dbReference>
<sequence length="66" mass="7589">NKGGITDIQDAAVDDDTSIQEFIAFSYAFFPKKPKQMGRIQPFRLSGADQKSYIRHYYQKKDLDKG</sequence>
<evidence type="ECO:0000313" key="1">
    <source>
        <dbReference type="EMBL" id="GAH12282.1"/>
    </source>
</evidence>